<dbReference type="EMBL" id="GGEC01063162">
    <property type="protein sequence ID" value="MBX43646.1"/>
    <property type="molecule type" value="Transcribed_RNA"/>
</dbReference>
<accession>A0A2P2NMF7</accession>
<name>A0A2P2NMF7_RHIMU</name>
<evidence type="ECO:0000313" key="2">
    <source>
        <dbReference type="EMBL" id="MBX43646.1"/>
    </source>
</evidence>
<organism evidence="2">
    <name type="scientific">Rhizophora mucronata</name>
    <name type="common">Asiatic mangrove</name>
    <dbReference type="NCBI Taxonomy" id="61149"/>
    <lineage>
        <taxon>Eukaryota</taxon>
        <taxon>Viridiplantae</taxon>
        <taxon>Streptophyta</taxon>
        <taxon>Embryophyta</taxon>
        <taxon>Tracheophyta</taxon>
        <taxon>Spermatophyta</taxon>
        <taxon>Magnoliopsida</taxon>
        <taxon>eudicotyledons</taxon>
        <taxon>Gunneridae</taxon>
        <taxon>Pentapetalae</taxon>
        <taxon>rosids</taxon>
        <taxon>fabids</taxon>
        <taxon>Malpighiales</taxon>
        <taxon>Rhizophoraceae</taxon>
        <taxon>Rhizophora</taxon>
    </lineage>
</organism>
<sequence length="50" mass="5477">MHAWCICCGYMNLCILMNCSACDYAEENCGNGKLASRIESIGKRIIDSGD</sequence>
<evidence type="ECO:0000256" key="1">
    <source>
        <dbReference type="SAM" id="SignalP"/>
    </source>
</evidence>
<keyword evidence="1" id="KW-0732">Signal</keyword>
<feature type="signal peptide" evidence="1">
    <location>
        <begin position="1"/>
        <end position="21"/>
    </location>
</feature>
<dbReference type="AlphaFoldDB" id="A0A2P2NMF7"/>
<reference evidence="2" key="1">
    <citation type="submission" date="2018-02" db="EMBL/GenBank/DDBJ databases">
        <title>Rhizophora mucronata_Transcriptome.</title>
        <authorList>
            <person name="Meera S.P."/>
            <person name="Sreeshan A."/>
            <person name="Augustine A."/>
        </authorList>
    </citation>
    <scope>NUCLEOTIDE SEQUENCE</scope>
    <source>
        <tissue evidence="2">Leaf</tissue>
    </source>
</reference>
<feature type="chain" id="PRO_5015114326" evidence="1">
    <location>
        <begin position="22"/>
        <end position="50"/>
    </location>
</feature>
<protein>
    <submittedName>
        <fullName evidence="2">Uncharacterized protein</fullName>
    </submittedName>
</protein>
<proteinExistence type="predicted"/>